<organism evidence="3 4">
    <name type="scientific">Rohdeia mirabilis</name>
    <dbReference type="NCBI Taxonomy" id="2528008"/>
    <lineage>
        <taxon>Bacteria</taxon>
        <taxon>Pseudomonadati</taxon>
        <taxon>Planctomycetota</taxon>
        <taxon>Planctomycetia</taxon>
        <taxon>Planctomycetia incertae sedis</taxon>
        <taxon>Rohdeia</taxon>
    </lineage>
</organism>
<feature type="domain" description="DUF374" evidence="2">
    <location>
        <begin position="76"/>
        <end position="141"/>
    </location>
</feature>
<evidence type="ECO:0000313" key="3">
    <source>
        <dbReference type="EMBL" id="QDU86606.1"/>
    </source>
</evidence>
<dbReference type="Proteomes" id="UP000319342">
    <property type="component" value="Chromosome"/>
</dbReference>
<dbReference type="EMBL" id="CP036290">
    <property type="protein sequence ID" value="QDU86606.1"/>
    <property type="molecule type" value="Genomic_DNA"/>
</dbReference>
<dbReference type="InterPro" id="IPR007172">
    <property type="entry name" value="DUF374"/>
</dbReference>
<name>A0A518D566_9BACT</name>
<feature type="region of interest" description="Disordered" evidence="1">
    <location>
        <begin position="239"/>
        <end position="270"/>
    </location>
</feature>
<dbReference type="AlphaFoldDB" id="A0A518D566"/>
<reference evidence="3 4" key="1">
    <citation type="submission" date="2019-02" db="EMBL/GenBank/DDBJ databases">
        <title>Deep-cultivation of Planctomycetes and their phenomic and genomic characterization uncovers novel biology.</title>
        <authorList>
            <person name="Wiegand S."/>
            <person name="Jogler M."/>
            <person name="Boedeker C."/>
            <person name="Pinto D."/>
            <person name="Vollmers J."/>
            <person name="Rivas-Marin E."/>
            <person name="Kohn T."/>
            <person name="Peeters S.H."/>
            <person name="Heuer A."/>
            <person name="Rast P."/>
            <person name="Oberbeckmann S."/>
            <person name="Bunk B."/>
            <person name="Jeske O."/>
            <person name="Meyerdierks A."/>
            <person name="Storesund J.E."/>
            <person name="Kallscheuer N."/>
            <person name="Luecker S."/>
            <person name="Lage O.M."/>
            <person name="Pohl T."/>
            <person name="Merkel B.J."/>
            <person name="Hornburger P."/>
            <person name="Mueller R.-W."/>
            <person name="Bruemmer F."/>
            <person name="Labrenz M."/>
            <person name="Spormann A.M."/>
            <person name="Op den Camp H."/>
            <person name="Overmann J."/>
            <person name="Amann R."/>
            <person name="Jetten M.S.M."/>
            <person name="Mascher T."/>
            <person name="Medema M.H."/>
            <person name="Devos D.P."/>
            <person name="Kaster A.-K."/>
            <person name="Ovreas L."/>
            <person name="Rohde M."/>
            <person name="Galperin M.Y."/>
            <person name="Jogler C."/>
        </authorList>
    </citation>
    <scope>NUCLEOTIDE SEQUENCE [LARGE SCALE GENOMIC DNA]</scope>
    <source>
        <strain evidence="3 4">Pla163</strain>
    </source>
</reference>
<sequence length="270" mass="29617">MSSKPLSRRLWSRIRRPVRRLALRSIGRVGPPFLRLMARTWKTEVEGEEHFASVRSSDGYLLALWHGRMVLGIVAHQGHDLSILVSHSKDGELMHRLLGRFGFGTVRGSTSRGAPRALREMLRDLKQGRGVVVTPDGPRGPLHRMNAGLAWMSRATGYPVVPIGFATNSGWVLPSWDRFVIPKPFARIGIVYGEPMWCDRRADDAEMETFTDAVRTALLEREVDAGRVAGGDVAAGRAEATDGAAVPLGTTDADSAAVATTEDDRRGARE</sequence>
<dbReference type="Pfam" id="PF04028">
    <property type="entry name" value="DUF374"/>
    <property type="match status" value="1"/>
</dbReference>
<keyword evidence="4" id="KW-1185">Reference proteome</keyword>
<gene>
    <name evidence="3" type="ORF">Pla163_37570</name>
</gene>
<evidence type="ECO:0000313" key="4">
    <source>
        <dbReference type="Proteomes" id="UP000319342"/>
    </source>
</evidence>
<evidence type="ECO:0000259" key="2">
    <source>
        <dbReference type="Pfam" id="PF04028"/>
    </source>
</evidence>
<dbReference type="CDD" id="cd07983">
    <property type="entry name" value="LPLAT_DUF374-like"/>
    <property type="match status" value="1"/>
</dbReference>
<protein>
    <recommendedName>
        <fullName evidence="2">DUF374 domain-containing protein</fullName>
    </recommendedName>
</protein>
<accession>A0A518D566</accession>
<evidence type="ECO:0000256" key="1">
    <source>
        <dbReference type="SAM" id="MobiDB-lite"/>
    </source>
</evidence>
<proteinExistence type="predicted"/>
<feature type="compositionally biased region" description="Low complexity" evidence="1">
    <location>
        <begin position="239"/>
        <end position="260"/>
    </location>
</feature>